<gene>
    <name evidence="2" type="ORF">ORV05_04535</name>
</gene>
<feature type="compositionally biased region" description="Low complexity" evidence="1">
    <location>
        <begin position="245"/>
        <end position="256"/>
    </location>
</feature>
<accession>A0ABY7B415</accession>
<protein>
    <recommendedName>
        <fullName evidence="4">PPE domain-containing protein</fullName>
    </recommendedName>
</protein>
<feature type="compositionally biased region" description="Low complexity" evidence="1">
    <location>
        <begin position="360"/>
        <end position="378"/>
    </location>
</feature>
<dbReference type="Gene3D" id="1.20.1260.20">
    <property type="entry name" value="PPE superfamily"/>
    <property type="match status" value="1"/>
</dbReference>
<evidence type="ECO:0000313" key="2">
    <source>
        <dbReference type="EMBL" id="WAL67060.1"/>
    </source>
</evidence>
<feature type="compositionally biased region" description="Basic and acidic residues" evidence="1">
    <location>
        <begin position="385"/>
        <end position="395"/>
    </location>
</feature>
<dbReference type="SUPFAM" id="SSF140459">
    <property type="entry name" value="PE/PPE dimer-like"/>
    <property type="match status" value="1"/>
</dbReference>
<organism evidence="2 3">
    <name type="scientific">Amycolatopsis cynarae</name>
    <dbReference type="NCBI Taxonomy" id="2995223"/>
    <lineage>
        <taxon>Bacteria</taxon>
        <taxon>Bacillati</taxon>
        <taxon>Actinomycetota</taxon>
        <taxon>Actinomycetes</taxon>
        <taxon>Pseudonocardiales</taxon>
        <taxon>Pseudonocardiaceae</taxon>
        <taxon>Amycolatopsis</taxon>
    </lineage>
</organism>
<dbReference type="RefSeq" id="WP_268757184.1">
    <property type="nucleotide sequence ID" value="NZ_CP113836.1"/>
</dbReference>
<evidence type="ECO:0000256" key="1">
    <source>
        <dbReference type="SAM" id="MobiDB-lite"/>
    </source>
</evidence>
<evidence type="ECO:0000313" key="3">
    <source>
        <dbReference type="Proteomes" id="UP001163203"/>
    </source>
</evidence>
<dbReference type="InterPro" id="IPR038332">
    <property type="entry name" value="PPE_sf"/>
</dbReference>
<reference evidence="2" key="1">
    <citation type="submission" date="2022-11" db="EMBL/GenBank/DDBJ databases">
        <authorList>
            <person name="Mo P."/>
        </authorList>
    </citation>
    <scope>NUCLEOTIDE SEQUENCE</scope>
    <source>
        <strain evidence="2">HUAS 11-8</strain>
    </source>
</reference>
<feature type="region of interest" description="Disordered" evidence="1">
    <location>
        <begin position="231"/>
        <end position="428"/>
    </location>
</feature>
<evidence type="ECO:0008006" key="4">
    <source>
        <dbReference type="Google" id="ProtNLM"/>
    </source>
</evidence>
<name>A0ABY7B415_9PSEU</name>
<keyword evidence="3" id="KW-1185">Reference proteome</keyword>
<dbReference type="Proteomes" id="UP001163203">
    <property type="component" value="Chromosome"/>
</dbReference>
<feature type="compositionally biased region" description="Gly residues" evidence="1">
    <location>
        <begin position="306"/>
        <end position="316"/>
    </location>
</feature>
<sequence length="428" mass="42775">MSGELYEQKVAAEGGGYRGGLTPSDLFYHALPHETLILMVHDGVSPEHVDEQGMIVNDLGNAFKELAAELRQAASKEAAGWQGEGARSAFGYLAAYSAWAESSGDAAFLAANRYSQTAAALSHARNSMPEPAGRTVTQSLDVAQRQLAGGDLMGAVGTYRNMMAQANLAMRAQQQAVAVVAQRDRMLYSCGSTQPIYAAPPQLESFTAPAPAAPVGDPGGRPAAVPNFDHTAASAFTPSPPVLSPGPATSAAGSPPVVIQVSDGIGTGSGPSTNPPIAGREVGGWSRLPGSTLDPGVSAGLLPIVGGTGPGGGLERGGSSRSGDGPGRAADRSPGGAEREPGAGKRSGTAGPGAKVAGEAARNGAAGKPGKAGSPGVPGVAGGGRKGEEDKEHQRAAFLVEADPGAALGLEVDTDKDGNKIAPPVLGE</sequence>
<proteinExistence type="predicted"/>
<dbReference type="EMBL" id="CP113836">
    <property type="protein sequence ID" value="WAL67060.1"/>
    <property type="molecule type" value="Genomic_DNA"/>
</dbReference>